<keyword evidence="2" id="KW-1185">Reference proteome</keyword>
<dbReference type="Proteomes" id="UP000001542">
    <property type="component" value="Unassembled WGS sequence"/>
</dbReference>
<sequence>MKKVESLDMLNLQGDAPPEIIIFFNEKPNIRETIGIDTEIFPNIKKLISKAKSDSSRIVIAIVSNDPFLNNRTNYLTRSLSGLLNPNNKSSQ</sequence>
<organism evidence="1 2">
    <name type="scientific">Trichomonas vaginalis (strain ATCC PRA-98 / G3)</name>
    <dbReference type="NCBI Taxonomy" id="412133"/>
    <lineage>
        <taxon>Eukaryota</taxon>
        <taxon>Metamonada</taxon>
        <taxon>Parabasalia</taxon>
        <taxon>Trichomonadida</taxon>
        <taxon>Trichomonadidae</taxon>
        <taxon>Trichomonas</taxon>
    </lineage>
</organism>
<dbReference type="OrthoDB" id="289038at2759"/>
<dbReference type="VEuPathDB" id="TrichDB:TVAGG3_0804630"/>
<accession>A2DW67</accession>
<reference evidence="1" key="1">
    <citation type="submission" date="2006-10" db="EMBL/GenBank/DDBJ databases">
        <authorList>
            <person name="Amadeo P."/>
            <person name="Zhao Q."/>
            <person name="Wortman J."/>
            <person name="Fraser-Liggett C."/>
            <person name="Carlton J."/>
        </authorList>
    </citation>
    <scope>NUCLEOTIDE SEQUENCE</scope>
    <source>
        <strain evidence="1">G3</strain>
    </source>
</reference>
<dbReference type="RefSeq" id="XP_001327591.1">
    <property type="nucleotide sequence ID" value="XM_001327556.1"/>
</dbReference>
<dbReference type="VEuPathDB" id="TrichDB:TVAG_224440"/>
<evidence type="ECO:0000313" key="1">
    <source>
        <dbReference type="EMBL" id="EAY15368.1"/>
    </source>
</evidence>
<dbReference type="KEGG" id="tva:4773371"/>
<name>A2DW67_TRIV3</name>
<dbReference type="InParanoid" id="A2DW67"/>
<reference evidence="1" key="2">
    <citation type="journal article" date="2007" name="Science">
        <title>Draft genome sequence of the sexually transmitted pathogen Trichomonas vaginalis.</title>
        <authorList>
            <person name="Carlton J.M."/>
            <person name="Hirt R.P."/>
            <person name="Silva J.C."/>
            <person name="Delcher A.L."/>
            <person name="Schatz M."/>
            <person name="Zhao Q."/>
            <person name="Wortman J.R."/>
            <person name="Bidwell S.L."/>
            <person name="Alsmark U.C.M."/>
            <person name="Besteiro S."/>
            <person name="Sicheritz-Ponten T."/>
            <person name="Noel C.J."/>
            <person name="Dacks J.B."/>
            <person name="Foster P.G."/>
            <person name="Simillion C."/>
            <person name="Van de Peer Y."/>
            <person name="Miranda-Saavedra D."/>
            <person name="Barton G.J."/>
            <person name="Westrop G.D."/>
            <person name="Mueller S."/>
            <person name="Dessi D."/>
            <person name="Fiori P.L."/>
            <person name="Ren Q."/>
            <person name="Paulsen I."/>
            <person name="Zhang H."/>
            <person name="Bastida-Corcuera F.D."/>
            <person name="Simoes-Barbosa A."/>
            <person name="Brown M.T."/>
            <person name="Hayes R.D."/>
            <person name="Mukherjee M."/>
            <person name="Okumura C.Y."/>
            <person name="Schneider R."/>
            <person name="Smith A.J."/>
            <person name="Vanacova S."/>
            <person name="Villalvazo M."/>
            <person name="Haas B.J."/>
            <person name="Pertea M."/>
            <person name="Feldblyum T.V."/>
            <person name="Utterback T.R."/>
            <person name="Shu C.L."/>
            <person name="Osoegawa K."/>
            <person name="de Jong P.J."/>
            <person name="Hrdy I."/>
            <person name="Horvathova L."/>
            <person name="Zubacova Z."/>
            <person name="Dolezal P."/>
            <person name="Malik S.B."/>
            <person name="Logsdon J.M. Jr."/>
            <person name="Henze K."/>
            <person name="Gupta A."/>
            <person name="Wang C.C."/>
            <person name="Dunne R.L."/>
            <person name="Upcroft J.A."/>
            <person name="Upcroft P."/>
            <person name="White O."/>
            <person name="Salzberg S.L."/>
            <person name="Tang P."/>
            <person name="Chiu C.-H."/>
            <person name="Lee Y.-S."/>
            <person name="Embley T.M."/>
            <person name="Coombs G.H."/>
            <person name="Mottram J.C."/>
            <person name="Tachezy J."/>
            <person name="Fraser-Liggett C.M."/>
            <person name="Johnson P.J."/>
        </authorList>
    </citation>
    <scope>NUCLEOTIDE SEQUENCE [LARGE SCALE GENOMIC DNA]</scope>
    <source>
        <strain evidence="1">G3</strain>
    </source>
</reference>
<protein>
    <submittedName>
        <fullName evidence="1">Uncharacterized protein</fullName>
    </submittedName>
</protein>
<dbReference type="AlphaFoldDB" id="A2DW67"/>
<proteinExistence type="predicted"/>
<dbReference type="EMBL" id="DS113257">
    <property type="protein sequence ID" value="EAY15368.1"/>
    <property type="molecule type" value="Genomic_DNA"/>
</dbReference>
<evidence type="ECO:0000313" key="2">
    <source>
        <dbReference type="Proteomes" id="UP000001542"/>
    </source>
</evidence>
<gene>
    <name evidence="1" type="ORF">TVAG_224440</name>
</gene>